<comment type="catalytic activity">
    <reaction evidence="7">
        <text>N-acetyl-D-glucosamine 6-phosphate + H2O = D-glucosamine 6-phosphate + acetate</text>
        <dbReference type="Rhea" id="RHEA:22936"/>
        <dbReference type="ChEBI" id="CHEBI:15377"/>
        <dbReference type="ChEBI" id="CHEBI:30089"/>
        <dbReference type="ChEBI" id="CHEBI:57513"/>
        <dbReference type="ChEBI" id="CHEBI:58725"/>
        <dbReference type="EC" id="3.5.1.25"/>
    </reaction>
</comment>
<dbReference type="InterPro" id="IPR032466">
    <property type="entry name" value="Metal_Hydrolase"/>
</dbReference>
<evidence type="ECO:0000256" key="9">
    <source>
        <dbReference type="PIRNR" id="PIRNR038994"/>
    </source>
</evidence>
<dbReference type="AlphaFoldDB" id="A0A562UYR7"/>
<feature type="binding site" evidence="12">
    <location>
        <position position="115"/>
    </location>
    <ligand>
        <name>Zn(2+)</name>
        <dbReference type="ChEBI" id="CHEBI:29105"/>
    </ligand>
</feature>
<feature type="binding site" evidence="11">
    <location>
        <begin position="205"/>
        <end position="206"/>
    </location>
    <ligand>
        <name>substrate</name>
    </ligand>
</feature>
<dbReference type="EC" id="3.5.1.25" evidence="2"/>
<evidence type="ECO:0000313" key="14">
    <source>
        <dbReference type="EMBL" id="TWJ10698.1"/>
    </source>
</evidence>
<comment type="similarity">
    <text evidence="1 9">Belongs to the metallo-dependent hydrolases superfamily. NagA family.</text>
</comment>
<reference evidence="14 15" key="1">
    <citation type="journal article" date="2013" name="Stand. Genomic Sci.">
        <title>Genomic Encyclopedia of Type Strains, Phase I: The one thousand microbial genomes (KMG-I) project.</title>
        <authorList>
            <person name="Kyrpides N.C."/>
            <person name="Woyke T."/>
            <person name="Eisen J.A."/>
            <person name="Garrity G."/>
            <person name="Lilburn T.G."/>
            <person name="Beck B.J."/>
            <person name="Whitman W.B."/>
            <person name="Hugenholtz P."/>
            <person name="Klenk H.P."/>
        </authorList>
    </citation>
    <scope>NUCLEOTIDE SEQUENCE [LARGE SCALE GENOMIC DNA]</scope>
    <source>
        <strain evidence="14 15">DSM 45044</strain>
    </source>
</reference>
<accession>A0A562UYR7</accession>
<evidence type="ECO:0000256" key="1">
    <source>
        <dbReference type="ARBA" id="ARBA00010716"/>
    </source>
</evidence>
<dbReference type="InterPro" id="IPR003764">
    <property type="entry name" value="GlcNAc_6-P_deAcase"/>
</dbReference>
<evidence type="ECO:0000256" key="2">
    <source>
        <dbReference type="ARBA" id="ARBA00011899"/>
    </source>
</evidence>
<feature type="active site" description="Proton donor/acceptor" evidence="10">
    <location>
        <position position="260"/>
    </location>
</feature>
<dbReference type="RefSeq" id="WP_147141570.1">
    <property type="nucleotide sequence ID" value="NZ_BAABIJ010000003.1"/>
</dbReference>
<feature type="binding site" evidence="11">
    <location>
        <position position="213"/>
    </location>
    <ligand>
        <name>substrate</name>
    </ligand>
</feature>
<dbReference type="PANTHER" id="PTHR11113:SF14">
    <property type="entry name" value="N-ACETYLGLUCOSAMINE-6-PHOSPHATE DEACETYLASE"/>
    <property type="match status" value="1"/>
</dbReference>
<comment type="pathway">
    <text evidence="8">Amino-sugar metabolism; N-acetylneuraminate degradation; D-fructose 6-phosphate from N-acetylneuraminate: step 4/5.</text>
</comment>
<evidence type="ECO:0000256" key="11">
    <source>
        <dbReference type="PIRSR" id="PIRSR038994-2"/>
    </source>
</evidence>
<dbReference type="SUPFAM" id="SSF51556">
    <property type="entry name" value="Metallo-dependent hydrolases"/>
    <property type="match status" value="1"/>
</dbReference>
<gene>
    <name evidence="14" type="ORF">LX16_4118</name>
</gene>
<evidence type="ECO:0000256" key="8">
    <source>
        <dbReference type="ARBA" id="ARBA00060590"/>
    </source>
</evidence>
<dbReference type="Gene3D" id="2.30.40.10">
    <property type="entry name" value="Urease, subunit C, domain 1"/>
    <property type="match status" value="1"/>
</dbReference>
<evidence type="ECO:0000256" key="3">
    <source>
        <dbReference type="ARBA" id="ARBA00018029"/>
    </source>
</evidence>
<dbReference type="Gene3D" id="3.20.20.140">
    <property type="entry name" value="Metal-dependent hydrolases"/>
    <property type="match status" value="1"/>
</dbReference>
<comment type="caution">
    <text evidence="14">The sequence shown here is derived from an EMBL/GenBank/DDBJ whole genome shotgun (WGS) entry which is preliminary data.</text>
</comment>
<dbReference type="InterPro" id="IPR011059">
    <property type="entry name" value="Metal-dep_hydrolase_composite"/>
</dbReference>
<evidence type="ECO:0000256" key="10">
    <source>
        <dbReference type="PIRSR" id="PIRSR038994-1"/>
    </source>
</evidence>
<dbReference type="NCBIfam" id="TIGR00221">
    <property type="entry name" value="nagA"/>
    <property type="match status" value="1"/>
</dbReference>
<protein>
    <recommendedName>
        <fullName evidence="3">N-acetylglucosamine-6-phosphate deacetylase</fullName>
        <ecNumber evidence="2">3.5.1.25</ecNumber>
    </recommendedName>
</protein>
<evidence type="ECO:0000256" key="7">
    <source>
        <dbReference type="ARBA" id="ARBA00047647"/>
    </source>
</evidence>
<keyword evidence="5 9" id="KW-0378">Hydrolase</keyword>
<name>A0A562UYR7_9ACTN</name>
<dbReference type="OrthoDB" id="9776488at2"/>
<dbReference type="EMBL" id="VLLL01000007">
    <property type="protein sequence ID" value="TWJ10698.1"/>
    <property type="molecule type" value="Genomic_DNA"/>
</dbReference>
<sequence>MQMPKNARVVTPDLVVNGTVEIHGDRIGAITEATGEPDGWILPGFVDVHCHGGDGASYTVGDADQARKAAAFHLRHGTTTTLASLVSSPFDLMLSATKAFRPLVEEGVIAGIHFEGPYLAESRCGAQNPAALRDPDIKELDQLIEAGAGTVKMMTIAPERAGALEAIEYLSVQGVIAAIGHTDASYETTMDAIAAGASAATHVFNGMRPFNHRDPGPIPALIDDPRVVCEFIADPVHLHMGTLAFALHASCAPWAVLVTDAMSATGMPEGEYELGGLTVQVSDGAARLTNGSIAGSTITMDDGFRNAVTLAGLEVPAASQMASGTPAELLGLDDVGQISPGMRADLLVYSEDLRLQAVMRAGEWVDR</sequence>
<evidence type="ECO:0000256" key="5">
    <source>
        <dbReference type="ARBA" id="ARBA00022801"/>
    </source>
</evidence>
<dbReference type="InterPro" id="IPR006680">
    <property type="entry name" value="Amidohydro-rel"/>
</dbReference>
<evidence type="ECO:0000256" key="6">
    <source>
        <dbReference type="ARBA" id="ARBA00023277"/>
    </source>
</evidence>
<feature type="binding site" evidence="11">
    <location>
        <begin position="293"/>
        <end position="295"/>
    </location>
    <ligand>
        <name>substrate</name>
    </ligand>
</feature>
<dbReference type="Pfam" id="PF01979">
    <property type="entry name" value="Amidohydro_1"/>
    <property type="match status" value="1"/>
</dbReference>
<evidence type="ECO:0000256" key="12">
    <source>
        <dbReference type="PIRSR" id="PIRSR038994-3"/>
    </source>
</evidence>
<proteinExistence type="inferred from homology"/>
<evidence type="ECO:0000256" key="4">
    <source>
        <dbReference type="ARBA" id="ARBA00022723"/>
    </source>
</evidence>
<comment type="cofactor">
    <cofactor evidence="12">
        <name>a divalent metal cation</name>
        <dbReference type="ChEBI" id="CHEBI:60240"/>
    </cofactor>
    <text evidence="12">Binds 1 divalent metal cation per subunit.</text>
</comment>
<dbReference type="FunFam" id="3.20.20.140:FF:000004">
    <property type="entry name" value="N-acetylglucosamine-6-phosphate deacetylase"/>
    <property type="match status" value="1"/>
</dbReference>
<dbReference type="GO" id="GO:0006046">
    <property type="term" value="P:N-acetylglucosamine catabolic process"/>
    <property type="evidence" value="ECO:0007669"/>
    <property type="project" value="TreeGrafter"/>
</dbReference>
<dbReference type="PANTHER" id="PTHR11113">
    <property type="entry name" value="N-ACETYLGLUCOSAMINE-6-PHOSPHATE DEACETYLASE"/>
    <property type="match status" value="1"/>
</dbReference>
<keyword evidence="4 12" id="KW-0479">Metal-binding</keyword>
<dbReference type="SUPFAM" id="SSF51338">
    <property type="entry name" value="Composite domain of metallo-dependent hydrolases"/>
    <property type="match status" value="1"/>
</dbReference>
<dbReference type="CDD" id="cd00854">
    <property type="entry name" value="NagA"/>
    <property type="match status" value="1"/>
</dbReference>
<feature type="binding site" evidence="12">
    <location>
        <position position="181"/>
    </location>
    <ligand>
        <name>Zn(2+)</name>
        <dbReference type="ChEBI" id="CHEBI:29105"/>
    </ligand>
</feature>
<keyword evidence="15" id="KW-1185">Reference proteome</keyword>
<feature type="binding site" evidence="12">
    <location>
        <position position="202"/>
    </location>
    <ligand>
        <name>Zn(2+)</name>
        <dbReference type="ChEBI" id="CHEBI:29105"/>
    </ligand>
</feature>
<organism evidence="14 15">
    <name type="scientific">Stackebrandtia albiflava</name>
    <dbReference type="NCBI Taxonomy" id="406432"/>
    <lineage>
        <taxon>Bacteria</taxon>
        <taxon>Bacillati</taxon>
        <taxon>Actinomycetota</taxon>
        <taxon>Actinomycetes</taxon>
        <taxon>Glycomycetales</taxon>
        <taxon>Glycomycetaceae</taxon>
        <taxon>Stackebrandtia</taxon>
    </lineage>
</organism>
<dbReference type="GO" id="GO:0046872">
    <property type="term" value="F:metal ion binding"/>
    <property type="evidence" value="ECO:0007669"/>
    <property type="project" value="UniProtKB-KW"/>
</dbReference>
<evidence type="ECO:0000259" key="13">
    <source>
        <dbReference type="Pfam" id="PF01979"/>
    </source>
</evidence>
<dbReference type="Proteomes" id="UP000321617">
    <property type="component" value="Unassembled WGS sequence"/>
</dbReference>
<feature type="binding site" evidence="11">
    <location>
        <position position="126"/>
    </location>
    <ligand>
        <name>substrate</name>
    </ligand>
</feature>
<keyword evidence="6 9" id="KW-0119">Carbohydrate metabolism</keyword>
<evidence type="ECO:0000313" key="15">
    <source>
        <dbReference type="Proteomes" id="UP000321617"/>
    </source>
</evidence>
<feature type="domain" description="Amidohydrolase-related" evidence="13">
    <location>
        <begin position="40"/>
        <end position="365"/>
    </location>
</feature>
<dbReference type="GO" id="GO:0008448">
    <property type="term" value="F:N-acetylglucosamine-6-phosphate deacetylase activity"/>
    <property type="evidence" value="ECO:0007669"/>
    <property type="project" value="UniProtKB-EC"/>
</dbReference>
<feature type="binding site" evidence="11">
    <location>
        <position position="237"/>
    </location>
    <ligand>
        <name>substrate</name>
    </ligand>
</feature>
<dbReference type="PIRSF" id="PIRSF038994">
    <property type="entry name" value="NagA"/>
    <property type="match status" value="1"/>
</dbReference>